<name>A0A7E5VCD2_TRINI</name>
<feature type="domain" description="Peptidase M12A" evidence="3">
    <location>
        <begin position="20"/>
        <end position="214"/>
    </location>
</feature>
<keyword evidence="1 2" id="KW-0862">Zinc</keyword>
<keyword evidence="1 2" id="KW-0645">Protease</keyword>
<dbReference type="EC" id="3.4.24.-" evidence="2"/>
<dbReference type="CDD" id="cd04280">
    <property type="entry name" value="ZnMc_astacin_like"/>
    <property type="match status" value="1"/>
</dbReference>
<dbReference type="InterPro" id="IPR024079">
    <property type="entry name" value="MetalloPept_cat_dom_sf"/>
</dbReference>
<proteinExistence type="predicted"/>
<dbReference type="InterPro" id="IPR001506">
    <property type="entry name" value="Peptidase_M12A"/>
</dbReference>
<dbReference type="SUPFAM" id="SSF55486">
    <property type="entry name" value="Metalloproteases ('zincins'), catalytic domain"/>
    <property type="match status" value="1"/>
</dbReference>
<keyword evidence="1 2" id="KW-0482">Metalloprotease</keyword>
<dbReference type="PRINTS" id="PR00480">
    <property type="entry name" value="ASTACIN"/>
</dbReference>
<organism evidence="4 5">
    <name type="scientific">Trichoplusia ni</name>
    <name type="common">Cabbage looper</name>
    <dbReference type="NCBI Taxonomy" id="7111"/>
    <lineage>
        <taxon>Eukaryota</taxon>
        <taxon>Metazoa</taxon>
        <taxon>Ecdysozoa</taxon>
        <taxon>Arthropoda</taxon>
        <taxon>Hexapoda</taxon>
        <taxon>Insecta</taxon>
        <taxon>Pterygota</taxon>
        <taxon>Neoptera</taxon>
        <taxon>Endopterygota</taxon>
        <taxon>Lepidoptera</taxon>
        <taxon>Glossata</taxon>
        <taxon>Ditrysia</taxon>
        <taxon>Noctuoidea</taxon>
        <taxon>Noctuidae</taxon>
        <taxon>Plusiinae</taxon>
        <taxon>Trichoplusia</taxon>
    </lineage>
</organism>
<dbReference type="GO" id="GO:0004222">
    <property type="term" value="F:metalloendopeptidase activity"/>
    <property type="evidence" value="ECO:0007669"/>
    <property type="project" value="UniProtKB-UniRule"/>
</dbReference>
<dbReference type="AlphaFoldDB" id="A0A7E5VCD2"/>
<dbReference type="Pfam" id="PF01400">
    <property type="entry name" value="Astacin"/>
    <property type="match status" value="1"/>
</dbReference>
<evidence type="ECO:0000259" key="3">
    <source>
        <dbReference type="PROSITE" id="PS51864"/>
    </source>
</evidence>
<evidence type="ECO:0000313" key="5">
    <source>
        <dbReference type="RefSeq" id="XP_026725953.1"/>
    </source>
</evidence>
<keyword evidence="1 2" id="KW-0378">Hydrolase</keyword>
<dbReference type="PANTHER" id="PTHR10127:SF814">
    <property type="entry name" value="MEPRIN A SUBUNIT BETA"/>
    <property type="match status" value="1"/>
</dbReference>
<keyword evidence="1 2" id="KW-0479">Metal-binding</keyword>
<dbReference type="Gene3D" id="3.40.390.10">
    <property type="entry name" value="Collagenase (Catalytic Domain)"/>
    <property type="match status" value="1"/>
</dbReference>
<sequence>MMLSDDQREAVFETDVNDRNGIRDVVARWPNRTVVYHINEEDFDEKQLRAIEAALADIANNSCVRFRKRESEDERAVIIQEGPGCSSNVGFKSSGQQVMQLGRGCFKHGTIVHEMLHTLGFFHMQCTYNRDDYVTIVWENIKPGREHNFKKYGKDVINDFDVPYDYDSVMHYPATAFSAHKEKTIIPIKENVEIGQRVGLSEGDILKLNRMYCDETEDKENEIEYDGDLLAIGK</sequence>
<dbReference type="OrthoDB" id="291007at2759"/>
<dbReference type="PROSITE" id="PS51864">
    <property type="entry name" value="ASTACIN"/>
    <property type="match status" value="1"/>
</dbReference>
<gene>
    <name evidence="5" type="primary">LOC113492612</name>
</gene>
<dbReference type="GO" id="GO:0008270">
    <property type="term" value="F:zinc ion binding"/>
    <property type="evidence" value="ECO:0007669"/>
    <property type="project" value="UniProtKB-UniRule"/>
</dbReference>
<feature type="binding site" evidence="1">
    <location>
        <position position="113"/>
    </location>
    <ligand>
        <name>Zn(2+)</name>
        <dbReference type="ChEBI" id="CHEBI:29105"/>
        <note>catalytic</note>
    </ligand>
</feature>
<reference evidence="5" key="1">
    <citation type="submission" date="2025-08" db="UniProtKB">
        <authorList>
            <consortium name="RefSeq"/>
        </authorList>
    </citation>
    <scope>IDENTIFICATION</scope>
</reference>
<dbReference type="InterPro" id="IPR006026">
    <property type="entry name" value="Peptidase_Metallo"/>
</dbReference>
<feature type="binding site" evidence="1">
    <location>
        <position position="117"/>
    </location>
    <ligand>
        <name>Zn(2+)</name>
        <dbReference type="ChEBI" id="CHEBI:29105"/>
        <note>catalytic</note>
    </ligand>
</feature>
<dbReference type="GO" id="GO:0006508">
    <property type="term" value="P:proteolysis"/>
    <property type="evidence" value="ECO:0007669"/>
    <property type="project" value="UniProtKB-KW"/>
</dbReference>
<dbReference type="RefSeq" id="XP_026725953.1">
    <property type="nucleotide sequence ID" value="XM_026870152.1"/>
</dbReference>
<dbReference type="GeneID" id="113492612"/>
<feature type="active site" evidence="1">
    <location>
        <position position="114"/>
    </location>
</feature>
<comment type="caution">
    <text evidence="1">Lacks conserved residue(s) required for the propagation of feature annotation.</text>
</comment>
<dbReference type="InParanoid" id="A0A7E5VCD2"/>
<evidence type="ECO:0000256" key="1">
    <source>
        <dbReference type="PROSITE-ProRule" id="PRU01211"/>
    </source>
</evidence>
<dbReference type="KEGG" id="tnl:113492612"/>
<dbReference type="SMART" id="SM00235">
    <property type="entry name" value="ZnMc"/>
    <property type="match status" value="1"/>
</dbReference>
<evidence type="ECO:0000313" key="4">
    <source>
        <dbReference type="Proteomes" id="UP000322000"/>
    </source>
</evidence>
<protein>
    <recommendedName>
        <fullName evidence="2">Metalloendopeptidase</fullName>
        <ecNumber evidence="2">3.4.24.-</ecNumber>
    </recommendedName>
</protein>
<feature type="binding site" evidence="1">
    <location>
        <position position="123"/>
    </location>
    <ligand>
        <name>Zn(2+)</name>
        <dbReference type="ChEBI" id="CHEBI:29105"/>
        <note>catalytic</note>
    </ligand>
</feature>
<accession>A0A7E5VCD2</accession>
<dbReference type="InterPro" id="IPR034035">
    <property type="entry name" value="Astacin-like_dom"/>
</dbReference>
<evidence type="ECO:0000256" key="2">
    <source>
        <dbReference type="RuleBase" id="RU361183"/>
    </source>
</evidence>
<dbReference type="PANTHER" id="PTHR10127">
    <property type="entry name" value="DISCOIDIN, CUB, EGF, LAMININ , AND ZINC METALLOPROTEASE DOMAIN CONTAINING"/>
    <property type="match status" value="1"/>
</dbReference>
<dbReference type="Proteomes" id="UP000322000">
    <property type="component" value="Chromosome 4"/>
</dbReference>
<keyword evidence="4" id="KW-1185">Reference proteome</keyword>
<comment type="cofactor">
    <cofactor evidence="1 2">
        <name>Zn(2+)</name>
        <dbReference type="ChEBI" id="CHEBI:29105"/>
    </cofactor>
    <text evidence="1 2">Binds 1 zinc ion per subunit.</text>
</comment>